<dbReference type="Proteomes" id="UP000277204">
    <property type="component" value="Unassembled WGS sequence"/>
</dbReference>
<name>A0A183M7B6_9TREM</name>
<reference evidence="1 2" key="1">
    <citation type="submission" date="2018-11" db="EMBL/GenBank/DDBJ databases">
        <authorList>
            <consortium name="Pathogen Informatics"/>
        </authorList>
    </citation>
    <scope>NUCLEOTIDE SEQUENCE [LARGE SCALE GENOMIC DNA]</scope>
    <source>
        <strain evidence="1 2">Zambia</strain>
    </source>
</reference>
<gene>
    <name evidence="1" type="ORF">SMRZ_LOCUS11941</name>
</gene>
<dbReference type="AlphaFoldDB" id="A0A183M7B6"/>
<keyword evidence="2" id="KW-1185">Reference proteome</keyword>
<sequence length="251" mass="27484">MSAGVWPPLLRYASLQALPRHLFGDDDVDLPDCPGSRRLSSAVSSDTDVDVASLPSEVTDRRQLLFSSTDGDIGLQKHVSKPSSNQMSVNQNQNQNFTLGGSLTKLNLSVLRKSSTSSYSGQWMQLNDLDFADDLALLSHTQQQMQKTTSVAAGVSMYTKGKARFSDSTQHAPIQSQLTEELWRMNAVVALPILAFMSASEPPCSSMMLPRIKSVDRFHLAAMPSTPSALEVPVIESMSSHLRNEGEENRE</sequence>
<organism evidence="1 2">
    <name type="scientific">Schistosoma margrebowiei</name>
    <dbReference type="NCBI Taxonomy" id="48269"/>
    <lineage>
        <taxon>Eukaryota</taxon>
        <taxon>Metazoa</taxon>
        <taxon>Spiralia</taxon>
        <taxon>Lophotrochozoa</taxon>
        <taxon>Platyhelminthes</taxon>
        <taxon>Trematoda</taxon>
        <taxon>Digenea</taxon>
        <taxon>Strigeidida</taxon>
        <taxon>Schistosomatoidea</taxon>
        <taxon>Schistosomatidae</taxon>
        <taxon>Schistosoma</taxon>
    </lineage>
</organism>
<accession>A0A183M7B6</accession>
<proteinExistence type="predicted"/>
<protein>
    <submittedName>
        <fullName evidence="1">Uncharacterized protein</fullName>
    </submittedName>
</protein>
<evidence type="ECO:0000313" key="2">
    <source>
        <dbReference type="Proteomes" id="UP000277204"/>
    </source>
</evidence>
<dbReference type="EMBL" id="UZAI01007080">
    <property type="protein sequence ID" value="VDO97898.1"/>
    <property type="molecule type" value="Genomic_DNA"/>
</dbReference>
<dbReference type="STRING" id="48269.A0A183M7B6"/>
<evidence type="ECO:0000313" key="1">
    <source>
        <dbReference type="EMBL" id="VDO97898.1"/>
    </source>
</evidence>